<evidence type="ECO:0000313" key="3">
    <source>
        <dbReference type="EMBL" id="KAI5345644.1"/>
    </source>
</evidence>
<dbReference type="EMBL" id="JAJFAZ020000002">
    <property type="protein sequence ID" value="KAI5345644.1"/>
    <property type="molecule type" value="Genomic_DNA"/>
</dbReference>
<evidence type="ECO:0000256" key="2">
    <source>
        <dbReference type="SAM" id="Phobius"/>
    </source>
</evidence>
<reference evidence="3 4" key="1">
    <citation type="journal article" date="2022" name="G3 (Bethesda)">
        <title>Whole-genome sequence and methylome profiling of the almond [Prunus dulcis (Mill.) D.A. Webb] cultivar 'Nonpareil'.</title>
        <authorList>
            <person name="D'Amico-Willman K.M."/>
            <person name="Ouma W.Z."/>
            <person name="Meulia T."/>
            <person name="Sideli G.M."/>
            <person name="Gradziel T.M."/>
            <person name="Fresnedo-Ramirez J."/>
        </authorList>
    </citation>
    <scope>NUCLEOTIDE SEQUENCE [LARGE SCALE GENOMIC DNA]</scope>
    <source>
        <strain evidence="3">Clone GOH B32 T37-40</strain>
    </source>
</reference>
<accession>A0AAD4WLN4</accession>
<comment type="caution">
    <text evidence="3">The sequence shown here is derived from an EMBL/GenBank/DDBJ whole genome shotgun (WGS) entry which is preliminary data.</text>
</comment>
<gene>
    <name evidence="3" type="ORF">L3X38_013521</name>
</gene>
<dbReference type="AlphaFoldDB" id="A0AAD4WLN4"/>
<keyword evidence="4" id="KW-1185">Reference proteome</keyword>
<proteinExistence type="predicted"/>
<feature type="transmembrane region" description="Helical" evidence="2">
    <location>
        <begin position="74"/>
        <end position="94"/>
    </location>
</feature>
<keyword evidence="2" id="KW-1133">Transmembrane helix</keyword>
<name>A0AAD4WLN4_PRUDU</name>
<dbReference type="Proteomes" id="UP001054821">
    <property type="component" value="Chromosome 2"/>
</dbReference>
<organism evidence="3 4">
    <name type="scientific">Prunus dulcis</name>
    <name type="common">Almond</name>
    <name type="synonym">Amygdalus dulcis</name>
    <dbReference type="NCBI Taxonomy" id="3755"/>
    <lineage>
        <taxon>Eukaryota</taxon>
        <taxon>Viridiplantae</taxon>
        <taxon>Streptophyta</taxon>
        <taxon>Embryophyta</taxon>
        <taxon>Tracheophyta</taxon>
        <taxon>Spermatophyta</taxon>
        <taxon>Magnoliopsida</taxon>
        <taxon>eudicotyledons</taxon>
        <taxon>Gunneridae</taxon>
        <taxon>Pentapetalae</taxon>
        <taxon>rosids</taxon>
        <taxon>fabids</taxon>
        <taxon>Rosales</taxon>
        <taxon>Rosaceae</taxon>
        <taxon>Amygdaloideae</taxon>
        <taxon>Amygdaleae</taxon>
        <taxon>Prunus</taxon>
    </lineage>
</organism>
<sequence length="439" mass="49879">MRRVRRRQGSDTVIIERNNISASEAKEVGFNDMMNNFGLGRGRPRRIVISRNNILTDKSSSVGIGNLFNNYRNLSVVVIFLLVVVALILLGLWIKWATRPTTLLTEGLHIIEKEQADMGFAIEYDVVLVEQLRKKVYNIVNVDPNEYEITMKVIYEAMKTAWPAEIADDDDMRAFIFESLSSSYKIPLCITLKGKVSNQQAPSVDVGQESMPVDLNVSTQVVLEDSHDSENDLGNKEFKDSESEVENNRKQLDKLLCENMHCEDMAYVEADNIFRDHAEFNELCGDNNMGCNDVPAISVQFDEPNSDKPNSLEYSRMKILQKGFYDFQGEAAKMDSHVIEWADKLVQENNAKMLSLQDTVAEIAMKWTKVLRTEALGVRFMGVDLNTIMFNMERGQDTTENVFSQQIEKSEVLSMAYLFHKRGVAVGGMITKLKCMMEI</sequence>
<dbReference type="PANTHER" id="PTHR36357">
    <property type="entry name" value="OS03G0148300 PROTEIN"/>
    <property type="match status" value="1"/>
</dbReference>
<protein>
    <submittedName>
        <fullName evidence="3">Uncharacterized protein</fullName>
    </submittedName>
</protein>
<evidence type="ECO:0000313" key="4">
    <source>
        <dbReference type="Proteomes" id="UP001054821"/>
    </source>
</evidence>
<dbReference type="PANTHER" id="PTHR36357:SF1">
    <property type="entry name" value="OS03G0148300 PROTEIN"/>
    <property type="match status" value="1"/>
</dbReference>
<feature type="region of interest" description="Disordered" evidence="1">
    <location>
        <begin position="225"/>
        <end position="245"/>
    </location>
</feature>
<evidence type="ECO:0000256" key="1">
    <source>
        <dbReference type="SAM" id="MobiDB-lite"/>
    </source>
</evidence>
<keyword evidence="2" id="KW-0472">Membrane</keyword>
<keyword evidence="2" id="KW-0812">Transmembrane</keyword>